<dbReference type="RefSeq" id="WP_088000502.1">
    <property type="nucleotide sequence ID" value="NZ_BMHB01000002.1"/>
</dbReference>
<protein>
    <recommendedName>
        <fullName evidence="3">SRPBCC family protein</fullName>
    </recommendedName>
</protein>
<proteinExistence type="predicted"/>
<organism evidence="1 2">
    <name type="scientific">Gottfriedia solisilvae</name>
    <dbReference type="NCBI Taxonomy" id="1516104"/>
    <lineage>
        <taxon>Bacteria</taxon>
        <taxon>Bacillati</taxon>
        <taxon>Bacillota</taxon>
        <taxon>Bacilli</taxon>
        <taxon>Bacillales</taxon>
        <taxon>Bacillaceae</taxon>
        <taxon>Gottfriedia</taxon>
    </lineage>
</organism>
<dbReference type="Pfam" id="PF10604">
    <property type="entry name" value="Polyketide_cyc2"/>
    <property type="match status" value="1"/>
</dbReference>
<dbReference type="Proteomes" id="UP000626244">
    <property type="component" value="Unassembled WGS sequence"/>
</dbReference>
<dbReference type="Gene3D" id="3.30.530.20">
    <property type="match status" value="1"/>
</dbReference>
<dbReference type="CDD" id="cd07812">
    <property type="entry name" value="SRPBCC"/>
    <property type="match status" value="1"/>
</dbReference>
<gene>
    <name evidence="1" type="ORF">GCM10007380_30200</name>
</gene>
<dbReference type="InterPro" id="IPR023393">
    <property type="entry name" value="START-like_dom_sf"/>
</dbReference>
<comment type="caution">
    <text evidence="1">The sequence shown here is derived from an EMBL/GenBank/DDBJ whole genome shotgun (WGS) entry which is preliminary data.</text>
</comment>
<sequence>MKKTVYSLVINAPINTVFEVVNSDEHIKNWMEGFVENIHEENFDYENPVGKKFKQRLKEGGKIQEYEGEVLSYNRPKELGIRLKHSSFQVDVYYRFTSVETNQTRLDYECKVEMFSSMAKMMGFLFSWFTKRILTKQMNDLKAYAEKRFDGVY</sequence>
<dbReference type="AlphaFoldDB" id="A0A8J3AN94"/>
<reference evidence="2" key="1">
    <citation type="journal article" date="2019" name="Int. J. Syst. Evol. Microbiol.">
        <title>The Global Catalogue of Microorganisms (GCM) 10K type strain sequencing project: providing services to taxonomists for standard genome sequencing and annotation.</title>
        <authorList>
            <consortium name="The Broad Institute Genomics Platform"/>
            <consortium name="The Broad Institute Genome Sequencing Center for Infectious Disease"/>
            <person name="Wu L."/>
            <person name="Ma J."/>
        </authorList>
    </citation>
    <scope>NUCLEOTIDE SEQUENCE [LARGE SCALE GENOMIC DNA]</scope>
    <source>
        <strain evidence="2">CGMCC 1.14993</strain>
    </source>
</reference>
<evidence type="ECO:0000313" key="1">
    <source>
        <dbReference type="EMBL" id="GGI15885.1"/>
    </source>
</evidence>
<dbReference type="EMBL" id="BMHB01000002">
    <property type="protein sequence ID" value="GGI15885.1"/>
    <property type="molecule type" value="Genomic_DNA"/>
</dbReference>
<evidence type="ECO:0008006" key="3">
    <source>
        <dbReference type="Google" id="ProtNLM"/>
    </source>
</evidence>
<accession>A0A8J3AN94</accession>
<dbReference type="OrthoDB" id="2389233at2"/>
<name>A0A8J3AN94_9BACI</name>
<evidence type="ECO:0000313" key="2">
    <source>
        <dbReference type="Proteomes" id="UP000626244"/>
    </source>
</evidence>
<keyword evidence="2" id="KW-1185">Reference proteome</keyword>
<dbReference type="SUPFAM" id="SSF55961">
    <property type="entry name" value="Bet v1-like"/>
    <property type="match status" value="1"/>
</dbReference>
<dbReference type="InterPro" id="IPR019587">
    <property type="entry name" value="Polyketide_cyclase/dehydratase"/>
</dbReference>